<accession>A0A0A8YNN7</accession>
<name>A0A0A8YNN7_ARUDO</name>
<dbReference type="AlphaFoldDB" id="A0A0A8YNN7"/>
<evidence type="ECO:0000256" key="1">
    <source>
        <dbReference type="SAM" id="Phobius"/>
    </source>
</evidence>
<keyword evidence="1" id="KW-1133">Transmembrane helix</keyword>
<reference evidence="2" key="1">
    <citation type="submission" date="2014-09" db="EMBL/GenBank/DDBJ databases">
        <authorList>
            <person name="Magalhaes I.L.F."/>
            <person name="Oliveira U."/>
            <person name="Santos F.R."/>
            <person name="Vidigal T.H.D.A."/>
            <person name="Brescovit A.D."/>
            <person name="Santos A.J."/>
        </authorList>
    </citation>
    <scope>NUCLEOTIDE SEQUENCE</scope>
    <source>
        <tissue evidence="2">Shoot tissue taken approximately 20 cm above the soil surface</tissue>
    </source>
</reference>
<sequence>MHARIASLVRIGTWKAGSVQFFFFHLDLFSSCLPLWLGFSGRVSM</sequence>
<keyword evidence="1" id="KW-0812">Transmembrane</keyword>
<proteinExistence type="predicted"/>
<protein>
    <submittedName>
        <fullName evidence="2">Uncharacterized protein</fullName>
    </submittedName>
</protein>
<evidence type="ECO:0000313" key="2">
    <source>
        <dbReference type="EMBL" id="JAD28379.1"/>
    </source>
</evidence>
<dbReference type="EMBL" id="GBRH01269516">
    <property type="protein sequence ID" value="JAD28379.1"/>
    <property type="molecule type" value="Transcribed_RNA"/>
</dbReference>
<reference evidence="2" key="2">
    <citation type="journal article" date="2015" name="Data Brief">
        <title>Shoot transcriptome of the giant reed, Arundo donax.</title>
        <authorList>
            <person name="Barrero R.A."/>
            <person name="Guerrero F.D."/>
            <person name="Moolhuijzen P."/>
            <person name="Goolsby J.A."/>
            <person name="Tidwell J."/>
            <person name="Bellgard S.E."/>
            <person name="Bellgard M.I."/>
        </authorList>
    </citation>
    <scope>NUCLEOTIDE SEQUENCE</scope>
    <source>
        <tissue evidence="2">Shoot tissue taken approximately 20 cm above the soil surface</tissue>
    </source>
</reference>
<keyword evidence="1" id="KW-0472">Membrane</keyword>
<feature type="transmembrane region" description="Helical" evidence="1">
    <location>
        <begin position="21"/>
        <end position="39"/>
    </location>
</feature>
<organism evidence="2">
    <name type="scientific">Arundo donax</name>
    <name type="common">Giant reed</name>
    <name type="synonym">Donax arundinaceus</name>
    <dbReference type="NCBI Taxonomy" id="35708"/>
    <lineage>
        <taxon>Eukaryota</taxon>
        <taxon>Viridiplantae</taxon>
        <taxon>Streptophyta</taxon>
        <taxon>Embryophyta</taxon>
        <taxon>Tracheophyta</taxon>
        <taxon>Spermatophyta</taxon>
        <taxon>Magnoliopsida</taxon>
        <taxon>Liliopsida</taxon>
        <taxon>Poales</taxon>
        <taxon>Poaceae</taxon>
        <taxon>PACMAD clade</taxon>
        <taxon>Arundinoideae</taxon>
        <taxon>Arundineae</taxon>
        <taxon>Arundo</taxon>
    </lineage>
</organism>